<reference evidence="1 2" key="1">
    <citation type="submission" date="2021-07" db="EMBL/GenBank/DDBJ databases">
        <title>Paenibacillus radiodurans sp. nov., isolated from the southeastern edge of Tengger Desert.</title>
        <authorList>
            <person name="Zhang G."/>
        </authorList>
    </citation>
    <scope>NUCLEOTIDE SEQUENCE [LARGE SCALE GENOMIC DNA]</scope>
    <source>
        <strain evidence="1 2">DT7-4</strain>
    </source>
</reference>
<dbReference type="InterPro" id="IPR029044">
    <property type="entry name" value="Nucleotide-diphossugar_trans"/>
</dbReference>
<dbReference type="PANTHER" id="PTHR42866:SF1">
    <property type="entry name" value="SPORE COAT POLYSACCHARIDE BIOSYNTHESIS PROTEIN SPSF"/>
    <property type="match status" value="1"/>
</dbReference>
<dbReference type="Gene3D" id="3.90.550.10">
    <property type="entry name" value="Spore Coat Polysaccharide Biosynthesis Protein SpsA, Chain A"/>
    <property type="match status" value="1"/>
</dbReference>
<dbReference type="InterPro" id="IPR003329">
    <property type="entry name" value="Cytidylyl_trans"/>
</dbReference>
<protein>
    <submittedName>
        <fullName evidence="1">Glycosyltransferase family protein</fullName>
    </submittedName>
</protein>
<dbReference type="EMBL" id="JAHZIJ010000005">
    <property type="protein sequence ID" value="MBW7474982.1"/>
    <property type="molecule type" value="Genomic_DNA"/>
</dbReference>
<evidence type="ECO:0000313" key="1">
    <source>
        <dbReference type="EMBL" id="MBW7474982.1"/>
    </source>
</evidence>
<accession>A0ABS7D4W3</accession>
<comment type="caution">
    <text evidence="1">The sequence shown here is derived from an EMBL/GenBank/DDBJ whole genome shotgun (WGS) entry which is preliminary data.</text>
</comment>
<dbReference type="Pfam" id="PF02348">
    <property type="entry name" value="CTP_transf_3"/>
    <property type="match status" value="1"/>
</dbReference>
<dbReference type="CDD" id="cd02518">
    <property type="entry name" value="GT2_SpsF"/>
    <property type="match status" value="1"/>
</dbReference>
<keyword evidence="2" id="KW-1185">Reference proteome</keyword>
<sequence>MRNVAIIQARMGSSRLPGKVLLPLADKTVLAHVINRVSSVPQIDEVVIATTINSIDDPIVEEATRLGASVYRGSEGHVLSRYYEAAIRSKADTVVRITSDCPVIDPAITDAVITFYNEQAVDYASNTIERTFPRGLDTEVFSMESLERAYHEANTESQFEHVTPYLYQHPELFKLAFFTGKEDHSEHRWTLDTAEDYQLLTEIYNRLYSSNQMFHWKEVLELMHENPDLLLINAHIEQKKLNE</sequence>
<dbReference type="RefSeq" id="WP_219872230.1">
    <property type="nucleotide sequence ID" value="NZ_JAHZIJ010000005.1"/>
</dbReference>
<dbReference type="SUPFAM" id="SSF53448">
    <property type="entry name" value="Nucleotide-diphospho-sugar transferases"/>
    <property type="match status" value="1"/>
</dbReference>
<dbReference type="Proteomes" id="UP000812277">
    <property type="component" value="Unassembled WGS sequence"/>
</dbReference>
<name>A0ABS7D4W3_9BACL</name>
<dbReference type="PANTHER" id="PTHR42866">
    <property type="entry name" value="3-DEOXY-MANNO-OCTULOSONATE CYTIDYLYLTRANSFERASE"/>
    <property type="match status" value="1"/>
</dbReference>
<evidence type="ECO:0000313" key="2">
    <source>
        <dbReference type="Proteomes" id="UP000812277"/>
    </source>
</evidence>
<organism evidence="1 2">
    <name type="scientific">Paenibacillus oenotherae</name>
    <dbReference type="NCBI Taxonomy" id="1435645"/>
    <lineage>
        <taxon>Bacteria</taxon>
        <taxon>Bacillati</taxon>
        <taxon>Bacillota</taxon>
        <taxon>Bacilli</taxon>
        <taxon>Bacillales</taxon>
        <taxon>Paenibacillaceae</taxon>
        <taxon>Paenibacillus</taxon>
    </lineage>
</organism>
<proteinExistence type="predicted"/>
<gene>
    <name evidence="1" type="ORF">K0T92_09515</name>
</gene>